<dbReference type="Proteomes" id="UP000187609">
    <property type="component" value="Unassembled WGS sequence"/>
</dbReference>
<proteinExistence type="predicted"/>
<dbReference type="Gramene" id="OIT21630">
    <property type="protein sequence ID" value="OIT21630"/>
    <property type="gene ID" value="A4A49_37659"/>
</dbReference>
<evidence type="ECO:0000313" key="2">
    <source>
        <dbReference type="Proteomes" id="UP000187609"/>
    </source>
</evidence>
<reference evidence="1" key="1">
    <citation type="submission" date="2016-11" db="EMBL/GenBank/DDBJ databases">
        <title>The genome of Nicotiana attenuata.</title>
        <authorList>
            <person name="Xu S."/>
            <person name="Brockmoeller T."/>
            <person name="Gaquerel E."/>
            <person name="Navarro A."/>
            <person name="Kuhl H."/>
            <person name="Gase K."/>
            <person name="Ling Z."/>
            <person name="Zhou W."/>
            <person name="Kreitzer C."/>
            <person name="Stanke M."/>
            <person name="Tang H."/>
            <person name="Lyons E."/>
            <person name="Pandey P."/>
            <person name="Pandey S.P."/>
            <person name="Timmermann B."/>
            <person name="Baldwin I.T."/>
        </authorList>
    </citation>
    <scope>NUCLEOTIDE SEQUENCE [LARGE SCALE GENOMIC DNA]</scope>
    <source>
        <strain evidence="1">UT</strain>
    </source>
</reference>
<organism evidence="1 2">
    <name type="scientific">Nicotiana attenuata</name>
    <name type="common">Coyote tobacco</name>
    <dbReference type="NCBI Taxonomy" id="49451"/>
    <lineage>
        <taxon>Eukaryota</taxon>
        <taxon>Viridiplantae</taxon>
        <taxon>Streptophyta</taxon>
        <taxon>Embryophyta</taxon>
        <taxon>Tracheophyta</taxon>
        <taxon>Spermatophyta</taxon>
        <taxon>Magnoliopsida</taxon>
        <taxon>eudicotyledons</taxon>
        <taxon>Gunneridae</taxon>
        <taxon>Pentapetalae</taxon>
        <taxon>asterids</taxon>
        <taxon>lamiids</taxon>
        <taxon>Solanales</taxon>
        <taxon>Solanaceae</taxon>
        <taxon>Nicotianoideae</taxon>
        <taxon>Nicotianeae</taxon>
        <taxon>Nicotiana</taxon>
    </lineage>
</organism>
<name>A0A1J6JWX2_NICAT</name>
<protein>
    <submittedName>
        <fullName evidence="1">Uncharacterized protein</fullName>
    </submittedName>
</protein>
<dbReference type="AlphaFoldDB" id="A0A1J6JWX2"/>
<dbReference type="EMBL" id="MJEQ01004203">
    <property type="protein sequence ID" value="OIT21630.1"/>
    <property type="molecule type" value="Genomic_DNA"/>
</dbReference>
<gene>
    <name evidence="1" type="ORF">A4A49_37659</name>
</gene>
<sequence>MKCYIINEEKVPEDCSALWMLAEAMTSSPNLETFIHSLSRPTKTRLYFVKTQTIISLDWIYAWSTQIRKRNIEGNQTKAGFTTTAS</sequence>
<dbReference type="SMR" id="A0A1J6JWX2"/>
<keyword evidence="2" id="KW-1185">Reference proteome</keyword>
<evidence type="ECO:0000313" key="1">
    <source>
        <dbReference type="EMBL" id="OIT21630.1"/>
    </source>
</evidence>
<accession>A0A1J6JWX2</accession>
<comment type="caution">
    <text evidence="1">The sequence shown here is derived from an EMBL/GenBank/DDBJ whole genome shotgun (WGS) entry which is preliminary data.</text>
</comment>